<dbReference type="InterPro" id="IPR016155">
    <property type="entry name" value="Mopterin_synth/thiamin_S_b"/>
</dbReference>
<dbReference type="RefSeq" id="WP_198333142.1">
    <property type="nucleotide sequence ID" value="NZ_CP016397.1"/>
</dbReference>
<dbReference type="InterPro" id="IPR010035">
    <property type="entry name" value="Thi_S"/>
</dbReference>
<dbReference type="Gene3D" id="3.10.20.30">
    <property type="match status" value="1"/>
</dbReference>
<dbReference type="InterPro" id="IPR012675">
    <property type="entry name" value="Beta-grasp_dom_sf"/>
</dbReference>
<dbReference type="PANTHER" id="PTHR34472">
    <property type="entry name" value="SULFUR CARRIER PROTEIN THIS"/>
    <property type="match status" value="1"/>
</dbReference>
<dbReference type="InterPro" id="IPR003749">
    <property type="entry name" value="ThiS/MoaD-like"/>
</dbReference>
<gene>
    <name evidence="1" type="ORF">clem_14685</name>
</gene>
<proteinExistence type="predicted"/>
<sequence>MINIYLNNKKYQIKSELSLQEFLLAHNYTELHFAIAINNQFIPRPSYGTTLLRESDRIDIIVPMQGG</sequence>
<name>A0A222P6K6_9GAMM</name>
<dbReference type="NCBIfam" id="TIGR01683">
    <property type="entry name" value="thiS"/>
    <property type="match status" value="1"/>
</dbReference>
<dbReference type="Pfam" id="PF02597">
    <property type="entry name" value="ThiS"/>
    <property type="match status" value="1"/>
</dbReference>
<protein>
    <submittedName>
        <fullName evidence="1">Sulfur carrier protein ThiS</fullName>
    </submittedName>
</protein>
<dbReference type="CDD" id="cd00565">
    <property type="entry name" value="Ubl_ThiS"/>
    <property type="match status" value="1"/>
</dbReference>
<evidence type="ECO:0000313" key="1">
    <source>
        <dbReference type="EMBL" id="ASQ47462.1"/>
    </source>
</evidence>
<accession>A0A222P6K6</accession>
<organism evidence="1 2">
    <name type="scientific">Legionella clemsonensis</name>
    <dbReference type="NCBI Taxonomy" id="1867846"/>
    <lineage>
        <taxon>Bacteria</taxon>
        <taxon>Pseudomonadati</taxon>
        <taxon>Pseudomonadota</taxon>
        <taxon>Gammaproteobacteria</taxon>
        <taxon>Legionellales</taxon>
        <taxon>Legionellaceae</taxon>
        <taxon>Legionella</taxon>
    </lineage>
</organism>
<evidence type="ECO:0000313" key="2">
    <source>
        <dbReference type="Proteomes" id="UP000201728"/>
    </source>
</evidence>
<dbReference type="Proteomes" id="UP000201728">
    <property type="component" value="Chromosome"/>
</dbReference>
<dbReference type="EMBL" id="CP016397">
    <property type="protein sequence ID" value="ASQ47462.1"/>
    <property type="molecule type" value="Genomic_DNA"/>
</dbReference>
<reference evidence="2" key="1">
    <citation type="submission" date="2016-07" db="EMBL/GenBank/DDBJ databases">
        <authorList>
            <person name="Florea S."/>
            <person name="Webb J.S."/>
            <person name="Jaromczyk J."/>
            <person name="Schardl C.L."/>
        </authorList>
    </citation>
    <scope>NUCLEOTIDE SEQUENCE [LARGE SCALE GENOMIC DNA]</scope>
    <source>
        <strain evidence="2">CDC-D5610</strain>
    </source>
</reference>
<dbReference type="AlphaFoldDB" id="A0A222P6K6"/>
<dbReference type="PANTHER" id="PTHR34472:SF1">
    <property type="entry name" value="SULFUR CARRIER PROTEIN THIS"/>
    <property type="match status" value="1"/>
</dbReference>
<dbReference type="KEGG" id="lcd:clem_14685"/>
<keyword evidence="2" id="KW-1185">Reference proteome</keyword>
<dbReference type="SUPFAM" id="SSF54285">
    <property type="entry name" value="MoaD/ThiS"/>
    <property type="match status" value="1"/>
</dbReference>